<evidence type="ECO:0000313" key="8">
    <source>
        <dbReference type="Proteomes" id="UP000242329"/>
    </source>
</evidence>
<dbReference type="SMART" id="SM01001">
    <property type="entry name" value="AIRC"/>
    <property type="match status" value="1"/>
</dbReference>
<dbReference type="HAMAP" id="MF_01929">
    <property type="entry name" value="PurE_classI"/>
    <property type="match status" value="1"/>
</dbReference>
<evidence type="ECO:0000256" key="3">
    <source>
        <dbReference type="HAMAP-Rule" id="MF_01929"/>
    </source>
</evidence>
<dbReference type="AlphaFoldDB" id="A0A1M5JBD8"/>
<dbReference type="Gene3D" id="3.40.50.1970">
    <property type="match status" value="1"/>
</dbReference>
<dbReference type="PANTHER" id="PTHR23046">
    <property type="entry name" value="PHOSPHORIBOSYLAMINOIMIDAZOLE CARBOXYLASE CATALYTIC SUBUNIT"/>
    <property type="match status" value="1"/>
</dbReference>
<comment type="catalytic activity">
    <reaction evidence="3 4">
        <text>5-carboxyamino-1-(5-phospho-D-ribosyl)imidazole + H(+) = 5-amino-1-(5-phospho-D-ribosyl)imidazole-4-carboxylate</text>
        <dbReference type="Rhea" id="RHEA:13193"/>
        <dbReference type="ChEBI" id="CHEBI:15378"/>
        <dbReference type="ChEBI" id="CHEBI:58730"/>
        <dbReference type="ChEBI" id="CHEBI:77657"/>
        <dbReference type="EC" id="5.4.99.18"/>
    </reaction>
</comment>
<dbReference type="Pfam" id="PF00731">
    <property type="entry name" value="AIRC"/>
    <property type="match status" value="1"/>
</dbReference>
<proteinExistence type="inferred from homology"/>
<gene>
    <name evidence="3" type="primary">purE</name>
    <name evidence="7" type="ORF">SAMN02745221_00036</name>
</gene>
<evidence type="ECO:0000256" key="2">
    <source>
        <dbReference type="ARBA" id="ARBA00023235"/>
    </source>
</evidence>
<sequence>MPKVGIIMGSDSDLPVMKEAGDMLEKLGIDYEFTVCSAHRLPRETAEYAEKAEERGLDVIIAGAGGAAHLPGVIAASTVVPVIGVPIKTSTLSGVDSLYSIVQMPKGIPVATVAINGSANAAILAAEIIGVKDAKVRQNIKEYRRQMAEEVRNKDRKLKELGAEAYLEQKGGK</sequence>
<dbReference type="EC" id="5.4.99.18" evidence="3 4"/>
<keyword evidence="2 3" id="KW-0413">Isomerase</keyword>
<dbReference type="NCBIfam" id="TIGR01162">
    <property type="entry name" value="purE"/>
    <property type="match status" value="1"/>
</dbReference>
<dbReference type="InterPro" id="IPR024694">
    <property type="entry name" value="PurE_prokaryotes"/>
</dbReference>
<keyword evidence="1 3" id="KW-0658">Purine biosynthesis</keyword>
<dbReference type="InterPro" id="IPR000031">
    <property type="entry name" value="PurE_dom"/>
</dbReference>
<dbReference type="PIRSF" id="PIRSF001338">
    <property type="entry name" value="AIR_carboxylase"/>
    <property type="match status" value="1"/>
</dbReference>
<organism evidence="7 8">
    <name type="scientific">Thermosyntropha lipolytica DSM 11003</name>
    <dbReference type="NCBI Taxonomy" id="1123382"/>
    <lineage>
        <taxon>Bacteria</taxon>
        <taxon>Bacillati</taxon>
        <taxon>Bacillota</taxon>
        <taxon>Clostridia</taxon>
        <taxon>Eubacteriales</taxon>
        <taxon>Syntrophomonadaceae</taxon>
        <taxon>Thermosyntropha</taxon>
    </lineage>
</organism>
<dbReference type="UniPathway" id="UPA00074">
    <property type="reaction ID" value="UER00943"/>
</dbReference>
<dbReference type="GO" id="GO:0006189">
    <property type="term" value="P:'de novo' IMP biosynthetic process"/>
    <property type="evidence" value="ECO:0007669"/>
    <property type="project" value="UniProtKB-UniRule"/>
</dbReference>
<dbReference type="RefSeq" id="WP_073088764.1">
    <property type="nucleotide sequence ID" value="NZ_FQWY01000002.1"/>
</dbReference>
<dbReference type="OrthoDB" id="9791908at2"/>
<dbReference type="EMBL" id="FQWY01000002">
    <property type="protein sequence ID" value="SHG37550.1"/>
    <property type="molecule type" value="Genomic_DNA"/>
</dbReference>
<dbReference type="InterPro" id="IPR033747">
    <property type="entry name" value="PurE_ClassI"/>
</dbReference>
<dbReference type="Proteomes" id="UP000242329">
    <property type="component" value="Unassembled WGS sequence"/>
</dbReference>
<comment type="pathway">
    <text evidence="3 4">Purine metabolism; IMP biosynthesis via de novo pathway; 5-amino-1-(5-phospho-D-ribosyl)imidazole-4-carboxylate from 5-amino-1-(5-phospho-D-ribosyl)imidazole (N5-CAIR route): step 2/2.</text>
</comment>
<comment type="similarity">
    <text evidence="3">Belongs to the AIR carboxylase family. Class I subfamily.</text>
</comment>
<keyword evidence="8" id="KW-1185">Reference proteome</keyword>
<accession>A0A1M5JBD8</accession>
<evidence type="ECO:0000256" key="1">
    <source>
        <dbReference type="ARBA" id="ARBA00022755"/>
    </source>
</evidence>
<evidence type="ECO:0000256" key="5">
    <source>
        <dbReference type="PIRSR" id="PIRSR001338-1"/>
    </source>
</evidence>
<feature type="binding site" evidence="3 5">
    <location>
        <position position="10"/>
    </location>
    <ligand>
        <name>substrate</name>
    </ligand>
</feature>
<dbReference type="SUPFAM" id="SSF52255">
    <property type="entry name" value="N5-CAIR mutase (phosphoribosylaminoimidazole carboxylase, PurE)"/>
    <property type="match status" value="1"/>
</dbReference>
<reference evidence="8" key="1">
    <citation type="submission" date="2016-11" db="EMBL/GenBank/DDBJ databases">
        <authorList>
            <person name="Varghese N."/>
            <person name="Submissions S."/>
        </authorList>
    </citation>
    <scope>NUCLEOTIDE SEQUENCE [LARGE SCALE GENOMIC DNA]</scope>
    <source>
        <strain evidence="8">DSM 11003</strain>
    </source>
</reference>
<comment type="function">
    <text evidence="3 4">Catalyzes the conversion of N5-carboxyaminoimidazole ribonucleotide (N5-CAIR) to 4-carboxy-5-aminoimidazole ribonucleotide (CAIR).</text>
</comment>
<feature type="binding site" evidence="3 5">
    <location>
        <position position="13"/>
    </location>
    <ligand>
        <name>substrate</name>
    </ligand>
</feature>
<feature type="binding site" evidence="3 5">
    <location>
        <position position="40"/>
    </location>
    <ligand>
        <name>substrate</name>
    </ligand>
</feature>
<protein>
    <recommendedName>
        <fullName evidence="3 4">N5-carboxyaminoimidazole ribonucleotide mutase</fullName>
        <shortName evidence="3 4">N5-CAIR mutase</shortName>
        <ecNumber evidence="3 4">5.4.99.18</ecNumber>
    </recommendedName>
    <alternativeName>
        <fullName evidence="3">5-(carboxyamino)imidazole ribonucleotide mutase</fullName>
    </alternativeName>
</protein>
<evidence type="ECO:0000313" key="7">
    <source>
        <dbReference type="EMBL" id="SHG37550.1"/>
    </source>
</evidence>
<dbReference type="STRING" id="1123382.SAMN02745221_00036"/>
<dbReference type="GO" id="GO:0034023">
    <property type="term" value="F:5-(carboxyamino)imidazole ribonucleotide mutase activity"/>
    <property type="evidence" value="ECO:0007669"/>
    <property type="project" value="UniProtKB-UniRule"/>
</dbReference>
<name>A0A1M5JBD8_9FIRM</name>
<dbReference type="PANTHER" id="PTHR23046:SF2">
    <property type="entry name" value="PHOSPHORIBOSYLAMINOIMIDAZOLE CARBOXYLASE"/>
    <property type="match status" value="1"/>
</dbReference>
<feature type="domain" description="PurE" evidence="6">
    <location>
        <begin position="2"/>
        <end position="151"/>
    </location>
</feature>
<evidence type="ECO:0000256" key="4">
    <source>
        <dbReference type="PIRNR" id="PIRNR001338"/>
    </source>
</evidence>
<evidence type="ECO:0000259" key="6">
    <source>
        <dbReference type="SMART" id="SM01001"/>
    </source>
</evidence>